<evidence type="ECO:0000256" key="1">
    <source>
        <dbReference type="SAM" id="Phobius"/>
    </source>
</evidence>
<dbReference type="AlphaFoldDB" id="A0A5D2H689"/>
<feature type="transmembrane region" description="Helical" evidence="1">
    <location>
        <begin position="6"/>
        <end position="22"/>
    </location>
</feature>
<proteinExistence type="predicted"/>
<evidence type="ECO:0000313" key="2">
    <source>
        <dbReference type="EMBL" id="TYH24999.1"/>
    </source>
</evidence>
<gene>
    <name evidence="2" type="ORF">ES288_A03G134700v1</name>
</gene>
<reference evidence="2 3" key="1">
    <citation type="submission" date="2019-06" db="EMBL/GenBank/DDBJ databases">
        <title>WGS assembly of Gossypium darwinii.</title>
        <authorList>
            <person name="Chen Z.J."/>
            <person name="Sreedasyam A."/>
            <person name="Ando A."/>
            <person name="Song Q."/>
            <person name="De L."/>
            <person name="Hulse-Kemp A."/>
            <person name="Ding M."/>
            <person name="Ye W."/>
            <person name="Kirkbride R."/>
            <person name="Jenkins J."/>
            <person name="Plott C."/>
            <person name="Lovell J."/>
            <person name="Lin Y.-M."/>
            <person name="Vaughn R."/>
            <person name="Liu B."/>
            <person name="Li W."/>
            <person name="Simpson S."/>
            <person name="Scheffler B."/>
            <person name="Saski C."/>
            <person name="Grover C."/>
            <person name="Hu G."/>
            <person name="Conover J."/>
            <person name="Carlson J."/>
            <person name="Shu S."/>
            <person name="Boston L."/>
            <person name="Williams M."/>
            <person name="Peterson D."/>
            <person name="Mcgee K."/>
            <person name="Jones D."/>
            <person name="Wendel J."/>
            <person name="Stelly D."/>
            <person name="Grimwood J."/>
            <person name="Schmutz J."/>
        </authorList>
    </citation>
    <scope>NUCLEOTIDE SEQUENCE [LARGE SCALE GENOMIC DNA]</scope>
    <source>
        <strain evidence="2">1808015.09</strain>
    </source>
</reference>
<dbReference type="EMBL" id="CM017690">
    <property type="protein sequence ID" value="TYH24999.1"/>
    <property type="molecule type" value="Genomic_DNA"/>
</dbReference>
<protein>
    <submittedName>
        <fullName evidence="2">Uncharacterized protein</fullName>
    </submittedName>
</protein>
<sequence>MVYFSALPLSLEFAAFFFFYLFRGLASFFSAPILVVFSLLPFGLSGSLLHSPFRPWVLGLGFSSLCILFLLYFTKLSVQEVLLIGRAKRYLLKKRQRRNQHIHAHETCYARKHYLLTFSRDLLALILRR</sequence>
<feature type="transmembrane region" description="Helical" evidence="1">
    <location>
        <begin position="29"/>
        <end position="49"/>
    </location>
</feature>
<feature type="transmembrane region" description="Helical" evidence="1">
    <location>
        <begin position="55"/>
        <end position="73"/>
    </location>
</feature>
<keyword evidence="3" id="KW-1185">Reference proteome</keyword>
<dbReference type="Proteomes" id="UP000323506">
    <property type="component" value="Chromosome A03"/>
</dbReference>
<evidence type="ECO:0000313" key="3">
    <source>
        <dbReference type="Proteomes" id="UP000323506"/>
    </source>
</evidence>
<keyword evidence="1" id="KW-1133">Transmembrane helix</keyword>
<organism evidence="2 3">
    <name type="scientific">Gossypium darwinii</name>
    <name type="common">Darwin's cotton</name>
    <name type="synonym">Gossypium barbadense var. darwinii</name>
    <dbReference type="NCBI Taxonomy" id="34276"/>
    <lineage>
        <taxon>Eukaryota</taxon>
        <taxon>Viridiplantae</taxon>
        <taxon>Streptophyta</taxon>
        <taxon>Embryophyta</taxon>
        <taxon>Tracheophyta</taxon>
        <taxon>Spermatophyta</taxon>
        <taxon>Magnoliopsida</taxon>
        <taxon>eudicotyledons</taxon>
        <taxon>Gunneridae</taxon>
        <taxon>Pentapetalae</taxon>
        <taxon>rosids</taxon>
        <taxon>malvids</taxon>
        <taxon>Malvales</taxon>
        <taxon>Malvaceae</taxon>
        <taxon>Malvoideae</taxon>
        <taxon>Gossypium</taxon>
    </lineage>
</organism>
<accession>A0A5D2H689</accession>
<name>A0A5D2H689_GOSDA</name>
<keyword evidence="1" id="KW-0472">Membrane</keyword>
<keyword evidence="1" id="KW-0812">Transmembrane</keyword>